<keyword evidence="3 6" id="KW-0326">Glycosidase</keyword>
<dbReference type="Gene3D" id="1.50.10.10">
    <property type="match status" value="1"/>
</dbReference>
<name>A0A7Z8ZCB9_RAOTE</name>
<evidence type="ECO:0000256" key="4">
    <source>
        <dbReference type="ARBA" id="ARBA00023326"/>
    </source>
</evidence>
<dbReference type="PANTHER" id="PTHR22298">
    <property type="entry name" value="ENDO-1,4-BETA-GLUCANASE"/>
    <property type="match status" value="1"/>
</dbReference>
<dbReference type="GO" id="GO:0000272">
    <property type="term" value="P:polysaccharide catabolic process"/>
    <property type="evidence" value="ECO:0007669"/>
    <property type="project" value="UniProtKB-KW"/>
</dbReference>
<dbReference type="AlphaFoldDB" id="A0A7Z8ZCB9"/>
<dbReference type="InterPro" id="IPR001701">
    <property type="entry name" value="Glyco_hydro_9"/>
</dbReference>
<accession>A0A7Z8ZCB9</accession>
<keyword evidence="4" id="KW-0624">Polysaccharide degradation</keyword>
<evidence type="ECO:0000256" key="3">
    <source>
        <dbReference type="ARBA" id="ARBA00023295"/>
    </source>
</evidence>
<keyword evidence="1 6" id="KW-0378">Hydrolase</keyword>
<evidence type="ECO:0000259" key="5">
    <source>
        <dbReference type="Pfam" id="PF00759"/>
    </source>
</evidence>
<evidence type="ECO:0000256" key="2">
    <source>
        <dbReference type="ARBA" id="ARBA00023277"/>
    </source>
</evidence>
<sequence length="202" mass="22240">MAFHKVADEAWTGMPLPPHKDPQPRYLSQPSTAATLNLAATAAQCARVWKDTDAAYAKRCLAAAEKAWKSANKHPNVFAYDNFVGSGPYDDTKVDDEFYWAAAELFTTTGKAEYLDAIKNSRYYLTSPKGDKDATGDLFWQDVSAAGTITLALVPNDLPAEDVKKAKQTIINTANSYAQSVQTEGYLIPYSAVEYPWVLTRT</sequence>
<dbReference type="SUPFAM" id="SSF48208">
    <property type="entry name" value="Six-hairpin glycosidases"/>
    <property type="match status" value="1"/>
</dbReference>
<dbReference type="EC" id="3.2.1.91" evidence="6"/>
<evidence type="ECO:0000313" key="7">
    <source>
        <dbReference type="Proteomes" id="UP000267630"/>
    </source>
</evidence>
<dbReference type="Pfam" id="PF00759">
    <property type="entry name" value="Glyco_hydro_9"/>
    <property type="match status" value="1"/>
</dbReference>
<dbReference type="Proteomes" id="UP000267630">
    <property type="component" value="Chromosome 3"/>
</dbReference>
<dbReference type="InterPro" id="IPR008928">
    <property type="entry name" value="6-hairpin_glycosidase_sf"/>
</dbReference>
<feature type="domain" description="Glycoside hydrolase family 9" evidence="5">
    <location>
        <begin position="10"/>
        <end position="185"/>
    </location>
</feature>
<reference evidence="6 7" key="1">
    <citation type="submission" date="2018-12" db="EMBL/GenBank/DDBJ databases">
        <authorList>
            <consortium name="Pathogen Informatics"/>
        </authorList>
    </citation>
    <scope>NUCLEOTIDE SEQUENCE [LARGE SCALE GENOMIC DNA]</scope>
    <source>
        <strain evidence="6 7">NCTC9997</strain>
    </source>
</reference>
<protein>
    <submittedName>
        <fullName evidence="6">Cellulose 1,4-beta-cellobiosidase</fullName>
        <ecNumber evidence="6">3.2.1.91</ecNumber>
    </submittedName>
</protein>
<keyword evidence="7" id="KW-1185">Reference proteome</keyword>
<proteinExistence type="predicted"/>
<dbReference type="InterPro" id="IPR012341">
    <property type="entry name" value="6hp_glycosidase-like_sf"/>
</dbReference>
<organism evidence="6 7">
    <name type="scientific">Raoultella terrigena</name>
    <name type="common">Klebsiella terrigena</name>
    <dbReference type="NCBI Taxonomy" id="577"/>
    <lineage>
        <taxon>Bacteria</taxon>
        <taxon>Pseudomonadati</taxon>
        <taxon>Pseudomonadota</taxon>
        <taxon>Gammaproteobacteria</taxon>
        <taxon>Enterobacterales</taxon>
        <taxon>Enterobacteriaceae</taxon>
        <taxon>Klebsiella/Raoultella group</taxon>
        <taxon>Raoultella</taxon>
    </lineage>
</organism>
<dbReference type="EMBL" id="LR134253">
    <property type="protein sequence ID" value="VED50597.1"/>
    <property type="molecule type" value="Genomic_DNA"/>
</dbReference>
<keyword evidence="2" id="KW-0119">Carbohydrate metabolism</keyword>
<gene>
    <name evidence="6" type="primary">celK_2</name>
    <name evidence="6" type="ORF">NCTC9997_03319</name>
</gene>
<dbReference type="GO" id="GO:0016162">
    <property type="term" value="F:cellulose 1,4-beta-cellobiosidase activity"/>
    <property type="evidence" value="ECO:0007669"/>
    <property type="project" value="UniProtKB-EC"/>
</dbReference>
<evidence type="ECO:0000256" key="1">
    <source>
        <dbReference type="ARBA" id="ARBA00022801"/>
    </source>
</evidence>
<evidence type="ECO:0000313" key="6">
    <source>
        <dbReference type="EMBL" id="VED50597.1"/>
    </source>
</evidence>